<evidence type="ECO:0000256" key="3">
    <source>
        <dbReference type="RuleBase" id="RU362132"/>
    </source>
</evidence>
<dbReference type="GO" id="GO:0009099">
    <property type="term" value="P:L-valine biosynthetic process"/>
    <property type="evidence" value="ECO:0007669"/>
    <property type="project" value="TreeGrafter"/>
</dbReference>
<dbReference type="CDD" id="cd00568">
    <property type="entry name" value="TPP_enzymes"/>
    <property type="match status" value="1"/>
</dbReference>
<evidence type="ECO:0000313" key="8">
    <source>
        <dbReference type="Proteomes" id="UP001139179"/>
    </source>
</evidence>
<feature type="domain" description="Thiamine pyrophosphate enzyme N-terminal TPP-binding" evidence="6">
    <location>
        <begin position="3"/>
        <end position="106"/>
    </location>
</feature>
<dbReference type="GO" id="GO:0030976">
    <property type="term" value="F:thiamine pyrophosphate binding"/>
    <property type="evidence" value="ECO:0007669"/>
    <property type="project" value="InterPro"/>
</dbReference>
<dbReference type="InterPro" id="IPR012001">
    <property type="entry name" value="Thiamin_PyroP_enz_TPP-bd_dom"/>
</dbReference>
<dbReference type="GO" id="GO:0003984">
    <property type="term" value="F:acetolactate synthase activity"/>
    <property type="evidence" value="ECO:0007669"/>
    <property type="project" value="TreeGrafter"/>
</dbReference>
<keyword evidence="8" id="KW-1185">Reference proteome</keyword>
<dbReference type="InterPro" id="IPR029035">
    <property type="entry name" value="DHS-like_NAD/FAD-binding_dom"/>
</dbReference>
<dbReference type="SUPFAM" id="SSF52467">
    <property type="entry name" value="DHS-like NAD/FAD-binding domain"/>
    <property type="match status" value="1"/>
</dbReference>
<dbReference type="SUPFAM" id="SSF52518">
    <property type="entry name" value="Thiamin diphosphate-binding fold (THDP-binding)"/>
    <property type="match status" value="2"/>
</dbReference>
<evidence type="ECO:0000256" key="2">
    <source>
        <dbReference type="ARBA" id="ARBA00023052"/>
    </source>
</evidence>
<dbReference type="Gene3D" id="3.40.50.1220">
    <property type="entry name" value="TPP-binding domain"/>
    <property type="match status" value="1"/>
</dbReference>
<feature type="domain" description="Thiamine pyrophosphate enzyme central" evidence="4">
    <location>
        <begin position="187"/>
        <end position="316"/>
    </location>
</feature>
<keyword evidence="2 3" id="KW-0786">Thiamine pyrophosphate</keyword>
<evidence type="ECO:0000256" key="1">
    <source>
        <dbReference type="ARBA" id="ARBA00007812"/>
    </source>
</evidence>
<dbReference type="InterPro" id="IPR011766">
    <property type="entry name" value="TPP_enzyme_TPP-bd"/>
</dbReference>
<reference evidence="7" key="1">
    <citation type="submission" date="2022-05" db="EMBL/GenBank/DDBJ databases">
        <title>Comparative Genomics of Spacecraft Associated Microbes.</title>
        <authorList>
            <person name="Tran M.T."/>
            <person name="Wright A."/>
            <person name="Seuylemezian A."/>
            <person name="Eisen J."/>
            <person name="Coil D."/>
        </authorList>
    </citation>
    <scope>NUCLEOTIDE SEQUENCE</scope>
    <source>
        <strain evidence="7">214.1.1</strain>
    </source>
</reference>
<dbReference type="GO" id="GO:0050660">
    <property type="term" value="F:flavin adenine dinucleotide binding"/>
    <property type="evidence" value="ECO:0007669"/>
    <property type="project" value="TreeGrafter"/>
</dbReference>
<protein>
    <submittedName>
        <fullName evidence="7">Thiamine pyrophosphate-binding protein</fullName>
    </submittedName>
</protein>
<organism evidence="7 8">
    <name type="scientific">Halalkalibacter oceani</name>
    <dbReference type="NCBI Taxonomy" id="1653776"/>
    <lineage>
        <taxon>Bacteria</taxon>
        <taxon>Bacillati</taxon>
        <taxon>Bacillota</taxon>
        <taxon>Bacilli</taxon>
        <taxon>Bacillales</taxon>
        <taxon>Bacillaceae</taxon>
        <taxon>Halalkalibacter</taxon>
    </lineage>
</organism>
<evidence type="ECO:0000259" key="6">
    <source>
        <dbReference type="Pfam" id="PF02776"/>
    </source>
</evidence>
<dbReference type="Gene3D" id="3.40.50.970">
    <property type="match status" value="2"/>
</dbReference>
<dbReference type="EMBL" id="JAMBOL010000040">
    <property type="protein sequence ID" value="MCM3716495.1"/>
    <property type="molecule type" value="Genomic_DNA"/>
</dbReference>
<dbReference type="PANTHER" id="PTHR18968:SF129">
    <property type="entry name" value="ACETOLACTATE SYNTHASE"/>
    <property type="match status" value="1"/>
</dbReference>
<comment type="caution">
    <text evidence="7">The sequence shown here is derived from an EMBL/GenBank/DDBJ whole genome shotgun (WGS) entry which is preliminary data.</text>
</comment>
<evidence type="ECO:0000313" key="7">
    <source>
        <dbReference type="EMBL" id="MCM3716495.1"/>
    </source>
</evidence>
<comment type="similarity">
    <text evidence="1 3">Belongs to the TPP enzyme family.</text>
</comment>
<dbReference type="InterPro" id="IPR045229">
    <property type="entry name" value="TPP_enz"/>
</dbReference>
<dbReference type="RefSeq" id="WP_251225145.1">
    <property type="nucleotide sequence ID" value="NZ_JAMBOL010000040.1"/>
</dbReference>
<gene>
    <name evidence="7" type="ORF">M3202_20830</name>
</gene>
<dbReference type="GO" id="GO:0005948">
    <property type="term" value="C:acetolactate synthase complex"/>
    <property type="evidence" value="ECO:0007669"/>
    <property type="project" value="TreeGrafter"/>
</dbReference>
<dbReference type="GO" id="GO:0000287">
    <property type="term" value="F:magnesium ion binding"/>
    <property type="evidence" value="ECO:0007669"/>
    <property type="project" value="InterPro"/>
</dbReference>
<dbReference type="PANTHER" id="PTHR18968">
    <property type="entry name" value="THIAMINE PYROPHOSPHATE ENZYMES"/>
    <property type="match status" value="1"/>
</dbReference>
<dbReference type="Pfam" id="PF02776">
    <property type="entry name" value="TPP_enzyme_N"/>
    <property type="match status" value="1"/>
</dbReference>
<dbReference type="InterPro" id="IPR029061">
    <property type="entry name" value="THDP-binding"/>
</dbReference>
<accession>A0A9X2IQM7</accession>
<dbReference type="Pfam" id="PF00205">
    <property type="entry name" value="TPP_enzyme_M"/>
    <property type="match status" value="1"/>
</dbReference>
<evidence type="ECO:0000259" key="5">
    <source>
        <dbReference type="Pfam" id="PF02775"/>
    </source>
</evidence>
<feature type="domain" description="Thiamine pyrophosphate enzyme TPP-binding" evidence="5">
    <location>
        <begin position="374"/>
        <end position="522"/>
    </location>
</feature>
<dbReference type="AlphaFoldDB" id="A0A9X2IQM7"/>
<dbReference type="Pfam" id="PF02775">
    <property type="entry name" value="TPP_enzyme_C"/>
    <property type="match status" value="1"/>
</dbReference>
<name>A0A9X2IQM7_9BACI</name>
<sequence length="540" mass="58857">MILGEAIIQKLKASGIQTIFGVPGGGTSSDLLCTMDEHGIEFILTQHETTAAIMASVVGEMTQIPGVCIGDLGPGALSFSPGLAYAQLDRAPLLLLTDRYGNENVSYALRQNVSHHDSFSPITKLSSTLSTTNWNSMLNRGLKVALSPHYGPVHFDIPNDIVKQEVDSQIQPFDAQIPKAFPDEKSVQQAVEAIQQAKKPIIIAGLGINFGTGRQFSLLEAFVSQHHIPIFKTAKAKGAVSDDHPLSLGLFMGGKLEAPIMENCDLIIAVGLDPVELLPKKWTYPQRIVSISTTANLEEVYHADIEVSGNLENGLRSIHEKLADSNSQWQQESIDSYRQRVIDTLTVPTEGLTANQVVEVAQQVLPSDTLMTTDVGASKLIVTQLWKSVHPRSFFISNGLATMGFSFPAAMALQHLYPEKTVASLTGDGGFMMKLPEIATAVQNKWPVIMIVFSDQRLSLMDVKQKSKGYKKSVGNRFTAPNYVALAESFGANGWSADNEDDLKKAIQAAVKSDNRMPSIIEAKIDPSTYHKQFQAIRDL</sequence>
<dbReference type="CDD" id="cd07035">
    <property type="entry name" value="TPP_PYR_POX_like"/>
    <property type="match status" value="1"/>
</dbReference>
<dbReference type="InterPro" id="IPR012000">
    <property type="entry name" value="Thiamin_PyroP_enz_cen_dom"/>
</dbReference>
<dbReference type="Proteomes" id="UP001139179">
    <property type="component" value="Unassembled WGS sequence"/>
</dbReference>
<proteinExistence type="inferred from homology"/>
<evidence type="ECO:0000259" key="4">
    <source>
        <dbReference type="Pfam" id="PF00205"/>
    </source>
</evidence>
<dbReference type="GO" id="GO:0009097">
    <property type="term" value="P:isoleucine biosynthetic process"/>
    <property type="evidence" value="ECO:0007669"/>
    <property type="project" value="TreeGrafter"/>
</dbReference>